<dbReference type="AlphaFoldDB" id="A0AA39JN31"/>
<comment type="caution">
    <text evidence="1">The sequence shown here is derived from an EMBL/GenBank/DDBJ whole genome shotgun (WGS) entry which is preliminary data.</text>
</comment>
<keyword evidence="2" id="KW-1185">Reference proteome</keyword>
<dbReference type="Proteomes" id="UP001175226">
    <property type="component" value="Unassembled WGS sequence"/>
</dbReference>
<reference evidence="1" key="1">
    <citation type="submission" date="2023-06" db="EMBL/GenBank/DDBJ databases">
        <authorList>
            <consortium name="Lawrence Berkeley National Laboratory"/>
            <person name="Ahrendt S."/>
            <person name="Sahu N."/>
            <person name="Indic B."/>
            <person name="Wong-Bajracharya J."/>
            <person name="Merenyi Z."/>
            <person name="Ke H.-M."/>
            <person name="Monk M."/>
            <person name="Kocsube S."/>
            <person name="Drula E."/>
            <person name="Lipzen A."/>
            <person name="Balint B."/>
            <person name="Henrissat B."/>
            <person name="Andreopoulos B."/>
            <person name="Martin F.M."/>
            <person name="Harder C.B."/>
            <person name="Rigling D."/>
            <person name="Ford K.L."/>
            <person name="Foster G.D."/>
            <person name="Pangilinan J."/>
            <person name="Papanicolaou A."/>
            <person name="Barry K."/>
            <person name="LaButti K."/>
            <person name="Viragh M."/>
            <person name="Koriabine M."/>
            <person name="Yan M."/>
            <person name="Riley R."/>
            <person name="Champramary S."/>
            <person name="Plett K.L."/>
            <person name="Tsai I.J."/>
            <person name="Slot J."/>
            <person name="Sipos G."/>
            <person name="Plett J."/>
            <person name="Nagy L.G."/>
            <person name="Grigoriev I.V."/>
        </authorList>
    </citation>
    <scope>NUCLEOTIDE SEQUENCE</scope>
    <source>
        <strain evidence="1">FPL87.14</strain>
    </source>
</reference>
<name>A0AA39JN31_9AGAR</name>
<dbReference type="EMBL" id="JAUEPT010000015">
    <property type="protein sequence ID" value="KAK0445806.1"/>
    <property type="molecule type" value="Genomic_DNA"/>
</dbReference>
<sequence length="307" mass="34474">MDQLRKFEMNLMKRLLVQDDRRRNGILYSQKRSMMHTLTCSPLFDLRKLPLDRCVGCISGISGYEEQSDMVRVDKGIELDRWKEDRGYSSSFVTRNGCPSGKMLISSVTRAILWSDQGANVLIMQVLDHTVVPPTIRLTRQSSSGVVSLQCSVIMCGCIRDRKMRNGGQVMATVRRPSQFALTWIIRRCRGSGPRRVGRVANAAQEVNAQKGIFGSSLVFGNTISCHCSASSHCHDSDLDIRQSVLSAIGYSRNTRTKLAGQWALEVHRVYGLTDTDYSTSVSVAQDRLALKGLTQLRHQQQQYLPQ</sequence>
<organism evidence="1 2">
    <name type="scientific">Armillaria borealis</name>
    <dbReference type="NCBI Taxonomy" id="47425"/>
    <lineage>
        <taxon>Eukaryota</taxon>
        <taxon>Fungi</taxon>
        <taxon>Dikarya</taxon>
        <taxon>Basidiomycota</taxon>
        <taxon>Agaricomycotina</taxon>
        <taxon>Agaricomycetes</taxon>
        <taxon>Agaricomycetidae</taxon>
        <taxon>Agaricales</taxon>
        <taxon>Marasmiineae</taxon>
        <taxon>Physalacriaceae</taxon>
        <taxon>Armillaria</taxon>
    </lineage>
</organism>
<evidence type="ECO:0000313" key="2">
    <source>
        <dbReference type="Proteomes" id="UP001175226"/>
    </source>
</evidence>
<protein>
    <submittedName>
        <fullName evidence="1">Uncharacterized protein</fullName>
    </submittedName>
</protein>
<evidence type="ECO:0000313" key="1">
    <source>
        <dbReference type="EMBL" id="KAK0445806.1"/>
    </source>
</evidence>
<gene>
    <name evidence="1" type="ORF">EV421DRAFT_1734458</name>
</gene>
<accession>A0AA39JN31</accession>
<proteinExistence type="predicted"/>